<protein>
    <recommendedName>
        <fullName evidence="5">Group 1 glycosyl transferase</fullName>
    </recommendedName>
</protein>
<evidence type="ECO:0008006" key="5">
    <source>
        <dbReference type="Google" id="ProtNLM"/>
    </source>
</evidence>
<sequence>MPKKLKILQINKFYYLKGGAERYLFNLSKLLEANGHRVIAFSMRDEKNRLSPFGDYFSQPMDLHRFNLKNILKIFYNWEVARRLEELIKKEKPDLAHLHNIAYQLSPAIIRALKRHKIPIIMTLHDYKIICPNYKLFTRGKPCQRCLGGKYYNCFLNKCSHGRLGQSFLAMLEAYFNVGWLKLYDQIDLFIAPSQFMKDVSVKFGRPENKIVNLSYFIEPNKDDLKAGDLSNYILSFGRLSPEKGIGVLLDAMTKVDGRINLKIAGAGSDYLKLKNKIKKLDLSARVEFTGVKHGPDLSNLIKGALAVVVPSVWPENMPYTVLESLALGKIVIASRIGGLGEVIKDSENGWLFKSGDSAELAKKINLATIRNDFIKIMEHKARASLDQLNVRNHYEKIMELYERILNPENPLKQAGD</sequence>
<dbReference type="PANTHER" id="PTHR45947">
    <property type="entry name" value="SULFOQUINOVOSYL TRANSFERASE SQD2"/>
    <property type="match status" value="1"/>
</dbReference>
<evidence type="ECO:0000313" key="4">
    <source>
        <dbReference type="Proteomes" id="UP000176915"/>
    </source>
</evidence>
<name>A0A1F5SVL5_9BACT</name>
<evidence type="ECO:0000313" key="3">
    <source>
        <dbReference type="EMBL" id="OGF30526.1"/>
    </source>
</evidence>
<dbReference type="EMBL" id="MFFY01000047">
    <property type="protein sequence ID" value="OGF30526.1"/>
    <property type="molecule type" value="Genomic_DNA"/>
</dbReference>
<dbReference type="GO" id="GO:0016757">
    <property type="term" value="F:glycosyltransferase activity"/>
    <property type="evidence" value="ECO:0007669"/>
    <property type="project" value="InterPro"/>
</dbReference>
<dbReference type="Gene3D" id="3.40.50.2000">
    <property type="entry name" value="Glycogen Phosphorylase B"/>
    <property type="match status" value="2"/>
</dbReference>
<dbReference type="InterPro" id="IPR001296">
    <property type="entry name" value="Glyco_trans_1"/>
</dbReference>
<comment type="caution">
    <text evidence="3">The sequence shown here is derived from an EMBL/GenBank/DDBJ whole genome shotgun (WGS) entry which is preliminary data.</text>
</comment>
<dbReference type="InterPro" id="IPR028098">
    <property type="entry name" value="Glyco_trans_4-like_N"/>
</dbReference>
<dbReference type="Pfam" id="PF00534">
    <property type="entry name" value="Glycos_transf_1"/>
    <property type="match status" value="1"/>
</dbReference>
<feature type="domain" description="Glycosyl transferase family 1" evidence="1">
    <location>
        <begin position="222"/>
        <end position="369"/>
    </location>
</feature>
<dbReference type="Pfam" id="PF13439">
    <property type="entry name" value="Glyco_transf_4"/>
    <property type="match status" value="1"/>
</dbReference>
<dbReference type="InterPro" id="IPR050194">
    <property type="entry name" value="Glycosyltransferase_grp1"/>
</dbReference>
<dbReference type="AlphaFoldDB" id="A0A1F5SVL5"/>
<dbReference type="Proteomes" id="UP000176915">
    <property type="component" value="Unassembled WGS sequence"/>
</dbReference>
<reference evidence="3 4" key="1">
    <citation type="journal article" date="2016" name="Nat. Commun.">
        <title>Thousands of microbial genomes shed light on interconnected biogeochemical processes in an aquifer system.</title>
        <authorList>
            <person name="Anantharaman K."/>
            <person name="Brown C.T."/>
            <person name="Hug L.A."/>
            <person name="Sharon I."/>
            <person name="Castelle C.J."/>
            <person name="Probst A.J."/>
            <person name="Thomas B.C."/>
            <person name="Singh A."/>
            <person name="Wilkins M.J."/>
            <person name="Karaoz U."/>
            <person name="Brodie E.L."/>
            <person name="Williams K.H."/>
            <person name="Hubbard S.S."/>
            <person name="Banfield J.F."/>
        </authorList>
    </citation>
    <scope>NUCLEOTIDE SEQUENCE [LARGE SCALE GENOMIC DNA]</scope>
</reference>
<feature type="domain" description="Glycosyltransferase subfamily 4-like N-terminal" evidence="2">
    <location>
        <begin position="18"/>
        <end position="212"/>
    </location>
</feature>
<organism evidence="3 4">
    <name type="scientific">Candidatus Falkowbacteria bacterium RIFCSPLOWO2_12_FULL_45_13</name>
    <dbReference type="NCBI Taxonomy" id="1797991"/>
    <lineage>
        <taxon>Bacteria</taxon>
        <taxon>Candidatus Falkowiibacteriota</taxon>
    </lineage>
</organism>
<accession>A0A1F5SVL5</accession>
<evidence type="ECO:0000259" key="2">
    <source>
        <dbReference type="Pfam" id="PF13439"/>
    </source>
</evidence>
<dbReference type="SUPFAM" id="SSF53756">
    <property type="entry name" value="UDP-Glycosyltransferase/glycogen phosphorylase"/>
    <property type="match status" value="1"/>
</dbReference>
<dbReference type="PANTHER" id="PTHR45947:SF13">
    <property type="entry name" value="TRANSFERASE"/>
    <property type="match status" value="1"/>
</dbReference>
<evidence type="ECO:0000259" key="1">
    <source>
        <dbReference type="Pfam" id="PF00534"/>
    </source>
</evidence>
<gene>
    <name evidence="3" type="ORF">A3H09_00825</name>
</gene>
<proteinExistence type="predicted"/>